<dbReference type="AlphaFoldDB" id="A0A0E9QC23"/>
<reference evidence="1" key="2">
    <citation type="journal article" date="2015" name="Fish Shellfish Immunol.">
        <title>Early steps in the European eel (Anguilla anguilla)-Vibrio vulnificus interaction in the gills: Role of the RtxA13 toxin.</title>
        <authorList>
            <person name="Callol A."/>
            <person name="Pajuelo D."/>
            <person name="Ebbesson L."/>
            <person name="Teles M."/>
            <person name="MacKenzie S."/>
            <person name="Amaro C."/>
        </authorList>
    </citation>
    <scope>NUCLEOTIDE SEQUENCE</scope>
</reference>
<sequence length="110" mass="12602">MVFHFLEHHFPPVCMRHKSLNDYLTFCLVFQTAVLFRWSSAVQDCVQEKLQLAALTGISPNSAVYFSGCVKLINYISKLVHNLAPNQILFSICICYSTICNHYSLPLKFL</sequence>
<reference evidence="1" key="1">
    <citation type="submission" date="2014-11" db="EMBL/GenBank/DDBJ databases">
        <authorList>
            <person name="Amaro Gonzalez C."/>
        </authorList>
    </citation>
    <scope>NUCLEOTIDE SEQUENCE</scope>
</reference>
<evidence type="ECO:0000313" key="1">
    <source>
        <dbReference type="EMBL" id="JAH14329.1"/>
    </source>
</evidence>
<dbReference type="EMBL" id="GBXM01094248">
    <property type="protein sequence ID" value="JAH14329.1"/>
    <property type="molecule type" value="Transcribed_RNA"/>
</dbReference>
<organism evidence="1">
    <name type="scientific">Anguilla anguilla</name>
    <name type="common">European freshwater eel</name>
    <name type="synonym">Muraena anguilla</name>
    <dbReference type="NCBI Taxonomy" id="7936"/>
    <lineage>
        <taxon>Eukaryota</taxon>
        <taxon>Metazoa</taxon>
        <taxon>Chordata</taxon>
        <taxon>Craniata</taxon>
        <taxon>Vertebrata</taxon>
        <taxon>Euteleostomi</taxon>
        <taxon>Actinopterygii</taxon>
        <taxon>Neopterygii</taxon>
        <taxon>Teleostei</taxon>
        <taxon>Anguilliformes</taxon>
        <taxon>Anguillidae</taxon>
        <taxon>Anguilla</taxon>
    </lineage>
</organism>
<protein>
    <submittedName>
        <fullName evidence="1">Uncharacterized protein</fullName>
    </submittedName>
</protein>
<proteinExistence type="predicted"/>
<name>A0A0E9QC23_ANGAN</name>
<accession>A0A0E9QC23</accession>